<organism evidence="3">
    <name type="scientific">marine sediment metagenome</name>
    <dbReference type="NCBI Taxonomy" id="412755"/>
    <lineage>
        <taxon>unclassified sequences</taxon>
        <taxon>metagenomes</taxon>
        <taxon>ecological metagenomes</taxon>
    </lineage>
</organism>
<sequence length="116" mass="12693">MISDVGSPMLKIHLDTYHMNIEEKSAPMAILDAGADLFDIHVSENDRGTPGTGSIDWKGIRDALVRTGYDRYVVIEAFTPEIPVGGLAASIWRSTEKSNVDLARKGLSFLKALFAE</sequence>
<dbReference type="PANTHER" id="PTHR43489:SF7">
    <property type="entry name" value="3-DEHYDRO-D-GULOSIDE 4-EPIMERASE-RELATED"/>
    <property type="match status" value="1"/>
</dbReference>
<dbReference type="Gene3D" id="3.20.20.150">
    <property type="entry name" value="Divalent-metal-dependent TIM barrel enzymes"/>
    <property type="match status" value="1"/>
</dbReference>
<gene>
    <name evidence="3" type="ORF">LCGC14_2832330</name>
</gene>
<name>A0A0F9AM51_9ZZZZ</name>
<reference evidence="3" key="1">
    <citation type="journal article" date="2015" name="Nature">
        <title>Complex archaea that bridge the gap between prokaryotes and eukaryotes.</title>
        <authorList>
            <person name="Spang A."/>
            <person name="Saw J.H."/>
            <person name="Jorgensen S.L."/>
            <person name="Zaremba-Niedzwiedzka K."/>
            <person name="Martijn J."/>
            <person name="Lind A.E."/>
            <person name="van Eijk R."/>
            <person name="Schleper C."/>
            <person name="Guy L."/>
            <person name="Ettema T.J."/>
        </authorList>
    </citation>
    <scope>NUCLEOTIDE SEQUENCE</scope>
</reference>
<dbReference type="PANTHER" id="PTHR43489">
    <property type="entry name" value="ISOMERASE"/>
    <property type="match status" value="1"/>
</dbReference>
<evidence type="ECO:0000259" key="2">
    <source>
        <dbReference type="Pfam" id="PF01261"/>
    </source>
</evidence>
<evidence type="ECO:0000313" key="3">
    <source>
        <dbReference type="EMBL" id="KKK79554.1"/>
    </source>
</evidence>
<dbReference type="AlphaFoldDB" id="A0A0F9AM51"/>
<keyword evidence="1" id="KW-0413">Isomerase</keyword>
<protein>
    <recommendedName>
        <fullName evidence="2">Xylose isomerase-like TIM barrel domain-containing protein</fullName>
    </recommendedName>
</protein>
<dbReference type="InterPro" id="IPR013022">
    <property type="entry name" value="Xyl_isomerase-like_TIM-brl"/>
</dbReference>
<dbReference type="EMBL" id="LAZR01053973">
    <property type="protein sequence ID" value="KKK79554.1"/>
    <property type="molecule type" value="Genomic_DNA"/>
</dbReference>
<dbReference type="InterPro" id="IPR036237">
    <property type="entry name" value="Xyl_isomerase-like_sf"/>
</dbReference>
<comment type="caution">
    <text evidence="3">The sequence shown here is derived from an EMBL/GenBank/DDBJ whole genome shotgun (WGS) entry which is preliminary data.</text>
</comment>
<dbReference type="SUPFAM" id="SSF51658">
    <property type="entry name" value="Xylose isomerase-like"/>
    <property type="match status" value="1"/>
</dbReference>
<proteinExistence type="predicted"/>
<feature type="domain" description="Xylose isomerase-like TIM barrel" evidence="2">
    <location>
        <begin position="1"/>
        <end position="112"/>
    </location>
</feature>
<dbReference type="GO" id="GO:0016853">
    <property type="term" value="F:isomerase activity"/>
    <property type="evidence" value="ECO:0007669"/>
    <property type="project" value="UniProtKB-KW"/>
</dbReference>
<dbReference type="InterPro" id="IPR050417">
    <property type="entry name" value="Sugar_Epim/Isomerase"/>
</dbReference>
<accession>A0A0F9AM51</accession>
<dbReference type="Pfam" id="PF01261">
    <property type="entry name" value="AP_endonuc_2"/>
    <property type="match status" value="1"/>
</dbReference>
<evidence type="ECO:0000256" key="1">
    <source>
        <dbReference type="ARBA" id="ARBA00023235"/>
    </source>
</evidence>